<dbReference type="AlphaFoldDB" id="A0A149QDI5"/>
<feature type="signal peptide" evidence="5">
    <location>
        <begin position="1"/>
        <end position="29"/>
    </location>
</feature>
<dbReference type="PATRIC" id="fig|178900.5.peg.2203"/>
<feature type="chain" id="PRO_5007552257" evidence="5">
    <location>
        <begin position="30"/>
        <end position="156"/>
    </location>
</feature>
<dbReference type="PROSITE" id="PS51257">
    <property type="entry name" value="PROKAR_LIPOPROTEIN"/>
    <property type="match status" value="1"/>
</dbReference>
<dbReference type="GO" id="GO:0046872">
    <property type="term" value="F:metal ion binding"/>
    <property type="evidence" value="ECO:0007669"/>
    <property type="project" value="UniProtKB-KW"/>
</dbReference>
<dbReference type="PROSITE" id="PS51007">
    <property type="entry name" value="CYTC"/>
    <property type="match status" value="1"/>
</dbReference>
<comment type="caution">
    <text evidence="7">The sequence shown here is derived from an EMBL/GenBank/DDBJ whole genome shotgun (WGS) entry which is preliminary data.</text>
</comment>
<dbReference type="EMBL" id="LHZA01000135">
    <property type="protein sequence ID" value="KXU95324.1"/>
    <property type="molecule type" value="Genomic_DNA"/>
</dbReference>
<dbReference type="Gene3D" id="1.10.760.10">
    <property type="entry name" value="Cytochrome c-like domain"/>
    <property type="match status" value="1"/>
</dbReference>
<evidence type="ECO:0000256" key="3">
    <source>
        <dbReference type="ARBA" id="ARBA00023004"/>
    </source>
</evidence>
<dbReference type="PANTHER" id="PTHR35008">
    <property type="entry name" value="BLL4482 PROTEIN-RELATED"/>
    <property type="match status" value="1"/>
</dbReference>
<dbReference type="InterPro" id="IPR051459">
    <property type="entry name" value="Cytochrome_c-type_DH"/>
</dbReference>
<dbReference type="GO" id="GO:0009055">
    <property type="term" value="F:electron transfer activity"/>
    <property type="evidence" value="ECO:0007669"/>
    <property type="project" value="InterPro"/>
</dbReference>
<dbReference type="PANTHER" id="PTHR35008:SF4">
    <property type="entry name" value="BLL4482 PROTEIN"/>
    <property type="match status" value="1"/>
</dbReference>
<evidence type="ECO:0000256" key="1">
    <source>
        <dbReference type="ARBA" id="ARBA00022617"/>
    </source>
</evidence>
<gene>
    <name evidence="7" type="ORF">AD928_05890</name>
</gene>
<keyword evidence="5" id="KW-0732">Signal</keyword>
<keyword evidence="2 4" id="KW-0479">Metal-binding</keyword>
<keyword evidence="3 4" id="KW-0408">Iron</keyword>
<organism evidence="7 8">
    <name type="scientific">Acetobacter cerevisiae</name>
    <dbReference type="NCBI Taxonomy" id="178900"/>
    <lineage>
        <taxon>Bacteria</taxon>
        <taxon>Pseudomonadati</taxon>
        <taxon>Pseudomonadota</taxon>
        <taxon>Alphaproteobacteria</taxon>
        <taxon>Acetobacterales</taxon>
        <taxon>Acetobacteraceae</taxon>
        <taxon>Acetobacter</taxon>
    </lineage>
</organism>
<feature type="domain" description="Cytochrome c" evidence="6">
    <location>
        <begin position="11"/>
        <end position="116"/>
    </location>
</feature>
<protein>
    <submittedName>
        <fullName evidence="7">Cytochrome C biogenesis protein CcdA</fullName>
    </submittedName>
</protein>
<dbReference type="SUPFAM" id="SSF46626">
    <property type="entry name" value="Cytochrome c"/>
    <property type="match status" value="1"/>
</dbReference>
<evidence type="ECO:0000256" key="4">
    <source>
        <dbReference type="PROSITE-ProRule" id="PRU00433"/>
    </source>
</evidence>
<accession>A0A149QDI5</accession>
<dbReference type="GO" id="GO:0020037">
    <property type="term" value="F:heme binding"/>
    <property type="evidence" value="ECO:0007669"/>
    <property type="project" value="InterPro"/>
</dbReference>
<evidence type="ECO:0000313" key="8">
    <source>
        <dbReference type="Proteomes" id="UP000075473"/>
    </source>
</evidence>
<dbReference type="Pfam" id="PF13442">
    <property type="entry name" value="Cytochrome_CBB3"/>
    <property type="match status" value="1"/>
</dbReference>
<evidence type="ECO:0000256" key="2">
    <source>
        <dbReference type="ARBA" id="ARBA00022723"/>
    </source>
</evidence>
<evidence type="ECO:0000313" key="7">
    <source>
        <dbReference type="EMBL" id="KXU95324.1"/>
    </source>
</evidence>
<name>A0A149QDI5_9PROT</name>
<dbReference type="InterPro" id="IPR036909">
    <property type="entry name" value="Cyt_c-like_dom_sf"/>
</dbReference>
<sequence length="156" mass="16547">MTFFKRLRPALLAASGAALFLTACTPKSGAGLYGTNCGICHHGGDGMPGAVPPLVGRIDRIASTPEGRKYLADVLMNGVSGPIKANGQPYEAEMPPFRYLQDEQVAQILTWLSSRGQTSPTPQITTADIAAARTTRKSAGMVALEREELDHKAPLP</sequence>
<reference evidence="7 8" key="1">
    <citation type="submission" date="2015-06" db="EMBL/GenBank/DDBJ databases">
        <title>Improved classification and identification of acetic acid bacteria using matrix-assisted laser desorption/ionization time-of-flight mass spectrometry; Gluconobacter nephelii and Gluconobacter uchimurae are later heterotypic synonyms of Gluconobacter japonicus and Gluconobacter oxydans, respectively.</title>
        <authorList>
            <person name="Li L."/>
            <person name="Cleenwerck I."/>
            <person name="De Vuyst L."/>
            <person name="Vandamme P."/>
        </authorList>
    </citation>
    <scope>NUCLEOTIDE SEQUENCE [LARGE SCALE GENOMIC DNA]</scope>
    <source>
        <strain evidence="7 8">LMG 1625</strain>
    </source>
</reference>
<keyword evidence="1 4" id="KW-0349">Heme</keyword>
<dbReference type="Proteomes" id="UP000075473">
    <property type="component" value="Unassembled WGS sequence"/>
</dbReference>
<evidence type="ECO:0000259" key="6">
    <source>
        <dbReference type="PROSITE" id="PS51007"/>
    </source>
</evidence>
<dbReference type="RefSeq" id="WP_062249023.1">
    <property type="nucleotide sequence ID" value="NZ_JAMYZS010000009.1"/>
</dbReference>
<proteinExistence type="predicted"/>
<dbReference type="InterPro" id="IPR009056">
    <property type="entry name" value="Cyt_c-like_dom"/>
</dbReference>
<evidence type="ECO:0000256" key="5">
    <source>
        <dbReference type="SAM" id="SignalP"/>
    </source>
</evidence>